<dbReference type="PANTHER" id="PTHR11910">
    <property type="entry name" value="ATP SYNTHASE DELTA CHAIN"/>
    <property type="match status" value="1"/>
</dbReference>
<evidence type="ECO:0000313" key="10">
    <source>
        <dbReference type="Proteomes" id="UP000461880"/>
    </source>
</evidence>
<keyword evidence="3 8" id="KW-0375">Hydrogen ion transport</keyword>
<dbReference type="InterPro" id="IPR020781">
    <property type="entry name" value="ATPase_OSCP/d_CS"/>
</dbReference>
<dbReference type="Proteomes" id="UP000461880">
    <property type="component" value="Unassembled WGS sequence"/>
</dbReference>
<name>A0A7X2TFH8_9FIRM</name>
<comment type="subcellular location">
    <subcellularLocation>
        <location evidence="8">Cell membrane</location>
        <topology evidence="8">Peripheral membrane protein</topology>
    </subcellularLocation>
    <subcellularLocation>
        <location evidence="1">Membrane</location>
    </subcellularLocation>
</comment>
<dbReference type="Gene3D" id="1.10.520.20">
    <property type="entry name" value="N-terminal domain of the delta subunit of the F1F0-ATP synthase"/>
    <property type="match status" value="1"/>
</dbReference>
<keyword evidence="5 8" id="KW-0472">Membrane</keyword>
<evidence type="ECO:0000256" key="2">
    <source>
        <dbReference type="ARBA" id="ARBA00022448"/>
    </source>
</evidence>
<dbReference type="Pfam" id="PF00213">
    <property type="entry name" value="OSCP"/>
    <property type="match status" value="1"/>
</dbReference>
<evidence type="ECO:0000256" key="7">
    <source>
        <dbReference type="ARBA" id="ARBA00023310"/>
    </source>
</evidence>
<dbReference type="GO" id="GO:0005886">
    <property type="term" value="C:plasma membrane"/>
    <property type="evidence" value="ECO:0007669"/>
    <property type="project" value="UniProtKB-SubCell"/>
</dbReference>
<dbReference type="AlphaFoldDB" id="A0A7X2TFH8"/>
<proteinExistence type="inferred from homology"/>
<dbReference type="SUPFAM" id="SSF47928">
    <property type="entry name" value="N-terminal domain of the delta subunit of the F1F0-ATP synthase"/>
    <property type="match status" value="1"/>
</dbReference>
<comment type="function">
    <text evidence="8">This protein is part of the stalk that links CF(0) to CF(1). It either transmits conformational changes from CF(0) to CF(1) or is implicated in proton conduction.</text>
</comment>
<accession>A0A7X2TFH8</accession>
<dbReference type="EMBL" id="VUMN01000014">
    <property type="protein sequence ID" value="MSS58652.1"/>
    <property type="molecule type" value="Genomic_DNA"/>
</dbReference>
<comment type="similarity">
    <text evidence="8">Belongs to the ATPase delta chain family.</text>
</comment>
<evidence type="ECO:0000256" key="8">
    <source>
        <dbReference type="HAMAP-Rule" id="MF_01416"/>
    </source>
</evidence>
<keyword evidence="2 8" id="KW-0813">Transport</keyword>
<reference evidence="9 10" key="1">
    <citation type="submission" date="2019-08" db="EMBL/GenBank/DDBJ databases">
        <title>In-depth cultivation of the pig gut microbiome towards novel bacterial diversity and tailored functional studies.</title>
        <authorList>
            <person name="Wylensek D."/>
            <person name="Hitch T.C.A."/>
            <person name="Clavel T."/>
        </authorList>
    </citation>
    <scope>NUCLEOTIDE SEQUENCE [LARGE SCALE GENOMIC DNA]</scope>
    <source>
        <strain evidence="9 10">Oil+RF-744-GAM-WT-6</strain>
    </source>
</reference>
<keyword evidence="6 8" id="KW-0139">CF(1)</keyword>
<keyword evidence="4 8" id="KW-0406">Ion transport</keyword>
<dbReference type="InterPro" id="IPR000711">
    <property type="entry name" value="ATPase_OSCP/dsu"/>
</dbReference>
<dbReference type="NCBIfam" id="TIGR01145">
    <property type="entry name" value="ATP_synt_delta"/>
    <property type="match status" value="1"/>
</dbReference>
<dbReference type="RefSeq" id="WP_105302452.1">
    <property type="nucleotide sequence ID" value="NZ_JAQXPC010000104.1"/>
</dbReference>
<dbReference type="GO" id="GO:0046933">
    <property type="term" value="F:proton-transporting ATP synthase activity, rotational mechanism"/>
    <property type="evidence" value="ECO:0007669"/>
    <property type="project" value="UniProtKB-UniRule"/>
</dbReference>
<dbReference type="NCBIfam" id="NF004403">
    <property type="entry name" value="PRK05758.2-4"/>
    <property type="match status" value="1"/>
</dbReference>
<keyword evidence="10" id="KW-1185">Reference proteome</keyword>
<dbReference type="GO" id="GO:0045259">
    <property type="term" value="C:proton-transporting ATP synthase complex"/>
    <property type="evidence" value="ECO:0007669"/>
    <property type="project" value="UniProtKB-KW"/>
</dbReference>
<evidence type="ECO:0000256" key="5">
    <source>
        <dbReference type="ARBA" id="ARBA00023136"/>
    </source>
</evidence>
<evidence type="ECO:0000256" key="1">
    <source>
        <dbReference type="ARBA" id="ARBA00004370"/>
    </source>
</evidence>
<evidence type="ECO:0000256" key="6">
    <source>
        <dbReference type="ARBA" id="ARBA00023196"/>
    </source>
</evidence>
<sequence length="181" mass="20425">MTSELANRYAQGLFSLAEDEGTVEEKKEACEALLEVLDQCPDFLMFLQAVRVTEEEKKAMICKVFSGRLDQDMVHFLELLVDRGRTYYLREMLQAYIVLANEKLGIETAEVSSARKLSKEDLERIRKALETKTGKQVVLKNQVDPKLIAGIKVRIGNQVTDATMKTRIEGLRESLLKGGLA</sequence>
<gene>
    <name evidence="8" type="primary">atpH</name>
    <name evidence="9" type="ORF">FYJ51_07005</name>
</gene>
<comment type="caution">
    <text evidence="9">The sequence shown here is derived from an EMBL/GenBank/DDBJ whole genome shotgun (WGS) entry which is preliminary data.</text>
</comment>
<protein>
    <recommendedName>
        <fullName evidence="8">ATP synthase subunit delta</fullName>
    </recommendedName>
    <alternativeName>
        <fullName evidence="8">ATP synthase F(1) sector subunit delta</fullName>
    </alternativeName>
    <alternativeName>
        <fullName evidence="8">F-type ATPase subunit delta</fullName>
        <shortName evidence="8">F-ATPase subunit delta</shortName>
    </alternativeName>
</protein>
<comment type="function">
    <text evidence="8">F(1)F(0) ATP synthase produces ATP from ADP in the presence of a proton or sodium gradient. F-type ATPases consist of two structural domains, F(1) containing the extramembraneous catalytic core and F(0) containing the membrane proton channel, linked together by a central stalk and a peripheral stalk. During catalysis, ATP synthesis in the catalytic domain of F(1) is coupled via a rotary mechanism of the central stalk subunits to proton translocation.</text>
</comment>
<dbReference type="HAMAP" id="MF_01416">
    <property type="entry name" value="ATP_synth_delta_bact"/>
    <property type="match status" value="1"/>
</dbReference>
<evidence type="ECO:0000256" key="4">
    <source>
        <dbReference type="ARBA" id="ARBA00023065"/>
    </source>
</evidence>
<evidence type="ECO:0000313" key="9">
    <source>
        <dbReference type="EMBL" id="MSS58652.1"/>
    </source>
</evidence>
<keyword evidence="7 8" id="KW-0066">ATP synthesis</keyword>
<dbReference type="InterPro" id="IPR026015">
    <property type="entry name" value="ATP_synth_OSCP/delta_N_sf"/>
</dbReference>
<dbReference type="PRINTS" id="PR00125">
    <property type="entry name" value="ATPASEDELTA"/>
</dbReference>
<evidence type="ECO:0000256" key="3">
    <source>
        <dbReference type="ARBA" id="ARBA00022781"/>
    </source>
</evidence>
<keyword evidence="8" id="KW-1003">Cell membrane</keyword>
<organism evidence="9 10">
    <name type="scientific">Stecheria intestinalis</name>
    <dbReference type="NCBI Taxonomy" id="2606630"/>
    <lineage>
        <taxon>Bacteria</taxon>
        <taxon>Bacillati</taxon>
        <taxon>Bacillota</taxon>
        <taxon>Erysipelotrichia</taxon>
        <taxon>Erysipelotrichales</taxon>
        <taxon>Erysipelotrichaceae</taxon>
        <taxon>Stecheria</taxon>
    </lineage>
</organism>
<dbReference type="PROSITE" id="PS00389">
    <property type="entry name" value="ATPASE_DELTA"/>
    <property type="match status" value="1"/>
</dbReference>